<dbReference type="InterPro" id="IPR015421">
    <property type="entry name" value="PyrdxlP-dep_Trfase_major"/>
</dbReference>
<evidence type="ECO:0000256" key="2">
    <source>
        <dbReference type="ARBA" id="ARBA00022898"/>
    </source>
</evidence>
<keyword evidence="2" id="KW-0663">Pyridoxal phosphate</keyword>
<name>A0A1F4ZSV6_9BACT</name>
<dbReference type="InterPro" id="IPR039429">
    <property type="entry name" value="SHMT-like_dom"/>
</dbReference>
<dbReference type="STRING" id="1797263.A2397_01380"/>
<evidence type="ECO:0000313" key="4">
    <source>
        <dbReference type="EMBL" id="OGD08896.1"/>
    </source>
</evidence>
<reference evidence="4 5" key="1">
    <citation type="journal article" date="2016" name="Nat. Commun.">
        <title>Thousands of microbial genomes shed light on interconnected biogeochemical processes in an aquifer system.</title>
        <authorList>
            <person name="Anantharaman K."/>
            <person name="Brown C.T."/>
            <person name="Hug L.A."/>
            <person name="Sharon I."/>
            <person name="Castelle C.J."/>
            <person name="Probst A.J."/>
            <person name="Thomas B.C."/>
            <person name="Singh A."/>
            <person name="Wilkins M.J."/>
            <person name="Karaoz U."/>
            <person name="Brodie E.L."/>
            <person name="Williams K.H."/>
            <person name="Hubbard S.S."/>
            <person name="Banfield J.F."/>
        </authorList>
    </citation>
    <scope>NUCLEOTIDE SEQUENCE [LARGE SCALE GENOMIC DNA]</scope>
</reference>
<dbReference type="PANTHER" id="PTHR11680:SF35">
    <property type="entry name" value="SERINE HYDROXYMETHYLTRANSFERASE 1"/>
    <property type="match status" value="1"/>
</dbReference>
<dbReference type="EMBL" id="MEXR01000045">
    <property type="protein sequence ID" value="OGD08896.1"/>
    <property type="molecule type" value="Genomic_DNA"/>
</dbReference>
<dbReference type="Gene3D" id="3.40.640.10">
    <property type="entry name" value="Type I PLP-dependent aspartate aminotransferase-like (Major domain)"/>
    <property type="match status" value="1"/>
</dbReference>
<proteinExistence type="predicted"/>
<dbReference type="GO" id="GO:0030170">
    <property type="term" value="F:pyridoxal phosphate binding"/>
    <property type="evidence" value="ECO:0007669"/>
    <property type="project" value="TreeGrafter"/>
</dbReference>
<dbReference type="Proteomes" id="UP000176424">
    <property type="component" value="Unassembled WGS sequence"/>
</dbReference>
<dbReference type="InterPro" id="IPR015422">
    <property type="entry name" value="PyrdxlP-dep_Trfase_small"/>
</dbReference>
<sequence>MDIHKHINQIKLDEVRNNDFLHLTANEAQMSDTARTFLGSKMNERYYMGGGNDNYIVDFGHFTALGIKSVECLLEAAKEAAKEMLGAAAVNLNVLSGVHSMMCSLLSTTEPGETIMTVPLEYGGHFATVGILNKIGRKQVFADFDFSNLKFDIEKIAKTVKENNVKAIYLDVSYYLNPHNLKEIREAIGPGPIIIYDASHTMGLIMGKQFQDPFRDGANVISANTHKTLPGPHKGMIAFKDKALSDKANAIIDGFLYSSPHMIHLVPLAITLLEMKEFGQAYAKQIISNSNDLAKSFEDLGYEVRKANTGRYSEDHQVHVFIDKMGNYLDLYKNLVKNNISTNFEGSELAGGRWFIRIGTQEVTRRGMKKAEMEKIASLMDKALKGDNVKDQTVSFNNQFRKIHYSFD</sequence>
<comment type="caution">
    <text evidence="4">The sequence shown here is derived from an EMBL/GenBank/DDBJ whole genome shotgun (WGS) entry which is preliminary data.</text>
</comment>
<dbReference type="SUPFAM" id="SSF53383">
    <property type="entry name" value="PLP-dependent transferases"/>
    <property type="match status" value="1"/>
</dbReference>
<dbReference type="InterPro" id="IPR015424">
    <property type="entry name" value="PyrdxlP-dep_Trfase"/>
</dbReference>
<dbReference type="PANTHER" id="PTHR11680">
    <property type="entry name" value="SERINE HYDROXYMETHYLTRANSFERASE"/>
    <property type="match status" value="1"/>
</dbReference>
<accession>A0A1F4ZSV6</accession>
<organism evidence="4 5">
    <name type="scientific">Candidatus Amesbacteria bacterium RIFOXYB1_FULL_44_23</name>
    <dbReference type="NCBI Taxonomy" id="1797263"/>
    <lineage>
        <taxon>Bacteria</taxon>
        <taxon>Candidatus Amesiibacteriota</taxon>
    </lineage>
</organism>
<comment type="cofactor">
    <cofactor evidence="1">
        <name>pyridoxal 5'-phosphate</name>
        <dbReference type="ChEBI" id="CHEBI:597326"/>
    </cofactor>
</comment>
<dbReference type="GO" id="GO:0019264">
    <property type="term" value="P:glycine biosynthetic process from serine"/>
    <property type="evidence" value="ECO:0007669"/>
    <property type="project" value="TreeGrafter"/>
</dbReference>
<dbReference type="Gene3D" id="3.90.1150.10">
    <property type="entry name" value="Aspartate Aminotransferase, domain 1"/>
    <property type="match status" value="1"/>
</dbReference>
<dbReference type="GO" id="GO:0004372">
    <property type="term" value="F:glycine hydroxymethyltransferase activity"/>
    <property type="evidence" value="ECO:0007669"/>
    <property type="project" value="TreeGrafter"/>
</dbReference>
<dbReference type="AlphaFoldDB" id="A0A1F4ZSV6"/>
<dbReference type="GO" id="GO:0005737">
    <property type="term" value="C:cytoplasm"/>
    <property type="evidence" value="ECO:0007669"/>
    <property type="project" value="TreeGrafter"/>
</dbReference>
<dbReference type="InterPro" id="IPR049943">
    <property type="entry name" value="Ser_HO-MeTrfase-like"/>
</dbReference>
<dbReference type="Pfam" id="PF00464">
    <property type="entry name" value="SHMT"/>
    <property type="match status" value="1"/>
</dbReference>
<dbReference type="GO" id="GO:0046653">
    <property type="term" value="P:tetrahydrofolate metabolic process"/>
    <property type="evidence" value="ECO:0007669"/>
    <property type="project" value="TreeGrafter"/>
</dbReference>
<evidence type="ECO:0000259" key="3">
    <source>
        <dbReference type="Pfam" id="PF00464"/>
    </source>
</evidence>
<evidence type="ECO:0000313" key="5">
    <source>
        <dbReference type="Proteomes" id="UP000176424"/>
    </source>
</evidence>
<gene>
    <name evidence="4" type="ORF">A2397_01380</name>
</gene>
<protein>
    <recommendedName>
        <fullName evidence="3">Serine hydroxymethyltransferase-like domain-containing protein</fullName>
    </recommendedName>
</protein>
<evidence type="ECO:0000256" key="1">
    <source>
        <dbReference type="ARBA" id="ARBA00001933"/>
    </source>
</evidence>
<feature type="domain" description="Serine hydroxymethyltransferase-like" evidence="3">
    <location>
        <begin position="8"/>
        <end position="379"/>
    </location>
</feature>